<evidence type="ECO:0000313" key="4">
    <source>
        <dbReference type="EMBL" id="CCL99375.1"/>
    </source>
</evidence>
<dbReference type="Proteomes" id="UP000006352">
    <property type="component" value="Unassembled WGS sequence"/>
</dbReference>
<evidence type="ECO:0008006" key="6">
    <source>
        <dbReference type="Google" id="ProtNLM"/>
    </source>
</evidence>
<reference evidence="4 5" key="1">
    <citation type="journal article" date="2012" name="Appl. Environ. Microbiol.">
        <title>Short-read sequencing for genomic analysis of the brown rot fungus Fibroporia radiculosa.</title>
        <authorList>
            <person name="Tang J.D."/>
            <person name="Perkins A.D."/>
            <person name="Sonstegard T.S."/>
            <person name="Schroeder S.G."/>
            <person name="Burgess S.C."/>
            <person name="Diehl S.V."/>
        </authorList>
    </citation>
    <scope>NUCLEOTIDE SEQUENCE [LARGE SCALE GENOMIC DNA]</scope>
    <source>
        <strain evidence="4 5">TFFH 294</strain>
    </source>
</reference>
<dbReference type="PANTHER" id="PTHR42840">
    <property type="entry name" value="NAD(P)-BINDING ROSSMANN-FOLD SUPERFAMILY PROTEIN-RELATED"/>
    <property type="match status" value="1"/>
</dbReference>
<dbReference type="GeneID" id="24094286"/>
<dbReference type="Gene3D" id="3.40.50.720">
    <property type="entry name" value="NAD(P)-binding Rossmann-like Domain"/>
    <property type="match status" value="1"/>
</dbReference>
<proteinExistence type="inferred from homology"/>
<dbReference type="SUPFAM" id="SSF55347">
    <property type="entry name" value="Glyceraldehyde-3-phosphate dehydrogenase-like, C-terminal domain"/>
    <property type="match status" value="1"/>
</dbReference>
<dbReference type="Pfam" id="PF22725">
    <property type="entry name" value="GFO_IDH_MocA_C3"/>
    <property type="match status" value="1"/>
</dbReference>
<dbReference type="InterPro" id="IPR055170">
    <property type="entry name" value="GFO_IDH_MocA-like_dom"/>
</dbReference>
<keyword evidence="5" id="KW-1185">Reference proteome</keyword>
<evidence type="ECO:0000259" key="3">
    <source>
        <dbReference type="Pfam" id="PF22725"/>
    </source>
</evidence>
<dbReference type="GO" id="GO:0006740">
    <property type="term" value="P:NADPH regeneration"/>
    <property type="evidence" value="ECO:0007669"/>
    <property type="project" value="TreeGrafter"/>
</dbReference>
<dbReference type="InterPro" id="IPR036291">
    <property type="entry name" value="NAD(P)-bd_dom_sf"/>
</dbReference>
<accession>J4GK23</accession>
<dbReference type="Pfam" id="PF01408">
    <property type="entry name" value="GFO_IDH_MocA"/>
    <property type="match status" value="1"/>
</dbReference>
<evidence type="ECO:0000256" key="1">
    <source>
        <dbReference type="ARBA" id="ARBA00010928"/>
    </source>
</evidence>
<dbReference type="Gene3D" id="3.30.360.10">
    <property type="entry name" value="Dihydrodipicolinate Reductase, domain 2"/>
    <property type="match status" value="1"/>
</dbReference>
<sequence length="377" mass="40056">MAPTGIAILGSGIFAREAHLPAIAVVGSSIVTLKAIYSRSEKSAAALASDAQATLKLGEKPDVYFDDDASKNLDVLLARSDISAVIVVLPITTQPSIILKALSAGKHVLSEKPVAPDVASGLKLIEEYETTYKPKGLIWRVAENHETESGYQAAAQAVKEGKIGKITYYNARVVNFVDKASKWYNTPWRTIPDYQGGFLLDGGVHTVAALRTIMPSPLKTLSGFASLSKEWLAPHDTINAVVKSADGAHGIVELTWGAPTASRSEKAFNGITITGTEGWLSVNQVKVIDGSRPVGGLRVTIRTVKRDQDGKEIGETEEIIDKETDGVPNEIRFFINAILGSDNGLGSPAGALKDVAFIQAGLNSNGSPIDLENLVAQ</sequence>
<comment type="similarity">
    <text evidence="1">Belongs to the Gfo/Idh/MocA family.</text>
</comment>
<evidence type="ECO:0000259" key="2">
    <source>
        <dbReference type="Pfam" id="PF01408"/>
    </source>
</evidence>
<dbReference type="PANTHER" id="PTHR42840:SF5">
    <property type="entry name" value="NAD(P)-BINDING ROSSMANN-FOLD SUPERFAMILY PROTEIN"/>
    <property type="match status" value="1"/>
</dbReference>
<name>J4GK23_9APHY</name>
<dbReference type="EMBL" id="HE796930">
    <property type="protein sequence ID" value="CCL99375.1"/>
    <property type="molecule type" value="Genomic_DNA"/>
</dbReference>
<feature type="domain" description="Gfo/Idh/MocA-like oxidoreductase N-terminal" evidence="2">
    <location>
        <begin position="6"/>
        <end position="129"/>
    </location>
</feature>
<feature type="domain" description="GFO/IDH/MocA-like oxidoreductase" evidence="3">
    <location>
        <begin position="151"/>
        <end position="280"/>
    </location>
</feature>
<dbReference type="AlphaFoldDB" id="J4GK23"/>
<dbReference type="OrthoDB" id="64915at2759"/>
<dbReference type="InterPro" id="IPR000683">
    <property type="entry name" value="Gfo/Idh/MocA-like_OxRdtase_N"/>
</dbReference>
<organism evidence="4 5">
    <name type="scientific">Fibroporia radiculosa</name>
    <dbReference type="NCBI Taxonomy" id="599839"/>
    <lineage>
        <taxon>Eukaryota</taxon>
        <taxon>Fungi</taxon>
        <taxon>Dikarya</taxon>
        <taxon>Basidiomycota</taxon>
        <taxon>Agaricomycotina</taxon>
        <taxon>Agaricomycetes</taxon>
        <taxon>Polyporales</taxon>
        <taxon>Fibroporiaceae</taxon>
        <taxon>Fibroporia</taxon>
    </lineage>
</organism>
<dbReference type="HOGENOM" id="CLU_023194_3_1_1"/>
<dbReference type="STRING" id="599839.J4GK23"/>
<dbReference type="GO" id="GO:0005737">
    <property type="term" value="C:cytoplasm"/>
    <property type="evidence" value="ECO:0007669"/>
    <property type="project" value="TreeGrafter"/>
</dbReference>
<dbReference type="GO" id="GO:0000166">
    <property type="term" value="F:nucleotide binding"/>
    <property type="evidence" value="ECO:0007669"/>
    <property type="project" value="InterPro"/>
</dbReference>
<dbReference type="SUPFAM" id="SSF51735">
    <property type="entry name" value="NAD(P)-binding Rossmann-fold domains"/>
    <property type="match status" value="1"/>
</dbReference>
<evidence type="ECO:0000313" key="5">
    <source>
        <dbReference type="Proteomes" id="UP000006352"/>
    </source>
</evidence>
<protein>
    <recommendedName>
        <fullName evidence="6">Gfo/Idh/MocA-like oxidoreductase N-terminal domain-containing protein</fullName>
    </recommendedName>
</protein>
<dbReference type="InParanoid" id="J4GK23"/>
<gene>
    <name evidence="4" type="ORF">FIBRA_01393</name>
</gene>
<dbReference type="RefSeq" id="XP_012178658.1">
    <property type="nucleotide sequence ID" value="XM_012323268.1"/>
</dbReference>
<dbReference type="GO" id="GO:0016491">
    <property type="term" value="F:oxidoreductase activity"/>
    <property type="evidence" value="ECO:0007669"/>
    <property type="project" value="TreeGrafter"/>
</dbReference>